<dbReference type="Proteomes" id="UP001501323">
    <property type="component" value="Unassembled WGS sequence"/>
</dbReference>
<evidence type="ECO:0000259" key="2">
    <source>
        <dbReference type="Pfam" id="PF13349"/>
    </source>
</evidence>
<keyword evidence="4" id="KW-1185">Reference proteome</keyword>
<dbReference type="InterPro" id="IPR025164">
    <property type="entry name" value="Toastrack_DUF4097"/>
</dbReference>
<gene>
    <name evidence="3" type="ORF">GCM10023332_19700</name>
</gene>
<feature type="domain" description="DUF4097" evidence="2">
    <location>
        <begin position="100"/>
        <end position="212"/>
    </location>
</feature>
<protein>
    <submittedName>
        <fullName evidence="3">DUF4097 family beta strand repeat-containing protein</fullName>
    </submittedName>
</protein>
<dbReference type="RefSeq" id="WP_345295309.1">
    <property type="nucleotide sequence ID" value="NZ_BAABJY010000002.1"/>
</dbReference>
<evidence type="ECO:0000313" key="4">
    <source>
        <dbReference type="Proteomes" id="UP001501323"/>
    </source>
</evidence>
<evidence type="ECO:0000313" key="3">
    <source>
        <dbReference type="EMBL" id="GAA4867394.1"/>
    </source>
</evidence>
<dbReference type="Gene3D" id="2.160.20.120">
    <property type="match status" value="1"/>
</dbReference>
<evidence type="ECO:0000256" key="1">
    <source>
        <dbReference type="SAM" id="SignalP"/>
    </source>
</evidence>
<organism evidence="3 4">
    <name type="scientific">Luteimonas vadosa</name>
    <dbReference type="NCBI Taxonomy" id="1165507"/>
    <lineage>
        <taxon>Bacteria</taxon>
        <taxon>Pseudomonadati</taxon>
        <taxon>Pseudomonadota</taxon>
        <taxon>Gammaproteobacteria</taxon>
        <taxon>Lysobacterales</taxon>
        <taxon>Lysobacteraceae</taxon>
        <taxon>Luteimonas</taxon>
    </lineage>
</organism>
<dbReference type="EMBL" id="BAABJY010000002">
    <property type="protein sequence ID" value="GAA4867394.1"/>
    <property type="molecule type" value="Genomic_DNA"/>
</dbReference>
<sequence length="293" mass="30909">MNRLPLLLLLTALCLPAWAATPIAETRALDSRGTVEIENLKGRIEVRSWDRPEVRLSGSLGNGVERLVVEGSGQRLSVKVKYPRNGRNTEPTTLILDVPTLASLDIESVSADVSVTGNAGRTLDIESVSGEVQAAGAPGKARFETVSGNQQLTLNSNDVSAESVSGRIRLMGRLGGEIQAENVSGDIDIDTRGERPTQVKTSSVSGDTSVRTGLANGGSIDVESLSGKVRLELPADLSARVRGESFSGRLSAPGASINKAKYGPGSDFDHRYGNGSGQVRIETFSGNAELVLR</sequence>
<proteinExistence type="predicted"/>
<comment type="caution">
    <text evidence="3">The sequence shown here is derived from an EMBL/GenBank/DDBJ whole genome shotgun (WGS) entry which is preliminary data.</text>
</comment>
<feature type="signal peptide" evidence="1">
    <location>
        <begin position="1"/>
        <end position="19"/>
    </location>
</feature>
<reference evidence="4" key="1">
    <citation type="journal article" date="2019" name="Int. J. Syst. Evol. Microbiol.">
        <title>The Global Catalogue of Microorganisms (GCM) 10K type strain sequencing project: providing services to taxonomists for standard genome sequencing and annotation.</title>
        <authorList>
            <consortium name="The Broad Institute Genomics Platform"/>
            <consortium name="The Broad Institute Genome Sequencing Center for Infectious Disease"/>
            <person name="Wu L."/>
            <person name="Ma J."/>
        </authorList>
    </citation>
    <scope>NUCLEOTIDE SEQUENCE [LARGE SCALE GENOMIC DNA]</scope>
    <source>
        <strain evidence="4">JCM 18392</strain>
    </source>
</reference>
<feature type="chain" id="PRO_5047162550" evidence="1">
    <location>
        <begin position="20"/>
        <end position="293"/>
    </location>
</feature>
<dbReference type="Pfam" id="PF13349">
    <property type="entry name" value="DUF4097"/>
    <property type="match status" value="1"/>
</dbReference>
<name>A0ABP9E8N3_9GAMM</name>
<keyword evidence="1" id="KW-0732">Signal</keyword>
<accession>A0ABP9E8N3</accession>